<dbReference type="InterPro" id="IPR029066">
    <property type="entry name" value="PLP-binding_barrel"/>
</dbReference>
<dbReference type="InterPro" id="IPR022644">
    <property type="entry name" value="De-COase2_N"/>
</dbReference>
<dbReference type="Gene3D" id="3.20.20.10">
    <property type="entry name" value="Alanine racemase"/>
    <property type="match status" value="1"/>
</dbReference>
<comment type="cofactor">
    <cofactor evidence="1">
        <name>pyridoxal 5'-phosphate</name>
        <dbReference type="ChEBI" id="CHEBI:597326"/>
    </cofactor>
</comment>
<dbReference type="Gene3D" id="2.40.37.10">
    <property type="entry name" value="Lyase, Ornithine Decarboxylase, Chain A, domain 1"/>
    <property type="match status" value="1"/>
</dbReference>
<dbReference type="InterPro" id="IPR000183">
    <property type="entry name" value="Orn/DAP/Arg_de-COase"/>
</dbReference>
<dbReference type="InterPro" id="IPR002433">
    <property type="entry name" value="Orn_de-COase"/>
</dbReference>
<dbReference type="PRINTS" id="PR01179">
    <property type="entry name" value="ODADCRBXLASE"/>
</dbReference>
<evidence type="ECO:0000256" key="1">
    <source>
        <dbReference type="ARBA" id="ARBA00001933"/>
    </source>
</evidence>
<dbReference type="EMBL" id="CP065050">
    <property type="protein sequence ID" value="QPI59737.1"/>
    <property type="molecule type" value="Genomic_DNA"/>
</dbReference>
<organism evidence="4 5">
    <name type="scientific">Streptomyces malaysiensis</name>
    <dbReference type="NCBI Taxonomy" id="92644"/>
    <lineage>
        <taxon>Bacteria</taxon>
        <taxon>Bacillati</taxon>
        <taxon>Actinomycetota</taxon>
        <taxon>Actinomycetes</taxon>
        <taxon>Kitasatosporales</taxon>
        <taxon>Streptomycetaceae</taxon>
        <taxon>Streptomyces</taxon>
        <taxon>Streptomyces violaceusniger group</taxon>
    </lineage>
</organism>
<keyword evidence="5" id="KW-1185">Reference proteome</keyword>
<evidence type="ECO:0000313" key="5">
    <source>
        <dbReference type="Proteomes" id="UP000663421"/>
    </source>
</evidence>
<dbReference type="InterPro" id="IPR009006">
    <property type="entry name" value="Ala_racemase/Decarboxylase_C"/>
</dbReference>
<evidence type="ECO:0000313" key="4">
    <source>
        <dbReference type="EMBL" id="QPI59737.1"/>
    </source>
</evidence>
<sequence length="417" mass="43250">MNSLSQLAERFGTPLYVYRLDRVRRAAQDLLGALPRGARLYYSLKANPHPAVVRELSGLGLHLEISSPGELAVAEQARHPAEHCLYTGPGKTAAEVSDALKAGVRLFSVESPTDLRRITELSAAAGVGVDYLVRLNAQAAAVGTGLRMTGRSSQFGTDPDAALAAGMFDPAPGARAAGAHLFSATNITDEQALLEEFRSVLHSALNTFEAAGITPSLIDLGGGFAAPFAAPGERPAYTGLRAVLEELLDGTVPRWREGEPRIAFESGRYLAADCGSLLTTVLDVKHSRGTTYVVLDAGVNVLGGMSGIGRLLTPAIQPTVEVDGAGGEGDLAEVTLVGPLCTPLDVLARAARIPLPRVGDVLRIENTGAYGLSASLTGFLSRPAATEVVLGADDAEADVQAPQAAYVGGVVPGADGR</sequence>
<proteinExistence type="predicted"/>
<dbReference type="PANTHER" id="PTHR43727">
    <property type="entry name" value="DIAMINOPIMELATE DECARBOXYLASE"/>
    <property type="match status" value="1"/>
</dbReference>
<dbReference type="Proteomes" id="UP000663421">
    <property type="component" value="Chromosome"/>
</dbReference>
<dbReference type="SUPFAM" id="SSF50621">
    <property type="entry name" value="Alanine racemase C-terminal domain-like"/>
    <property type="match status" value="1"/>
</dbReference>
<feature type="domain" description="Orn/DAP/Arg decarboxylase 2 N-terminal" evidence="3">
    <location>
        <begin position="21"/>
        <end position="272"/>
    </location>
</feature>
<evidence type="ECO:0000259" key="3">
    <source>
        <dbReference type="Pfam" id="PF02784"/>
    </source>
</evidence>
<dbReference type="Pfam" id="PF02784">
    <property type="entry name" value="Orn_Arg_deC_N"/>
    <property type="match status" value="1"/>
</dbReference>
<protein>
    <submittedName>
        <fullName evidence="4">Type III PLP-dependent enzyme</fullName>
    </submittedName>
</protein>
<name>A0ABX6WEB2_STRMQ</name>
<evidence type="ECO:0000256" key="2">
    <source>
        <dbReference type="ARBA" id="ARBA00022898"/>
    </source>
</evidence>
<dbReference type="PRINTS" id="PR01182">
    <property type="entry name" value="ORNDCRBXLASE"/>
</dbReference>
<dbReference type="SUPFAM" id="SSF51419">
    <property type="entry name" value="PLP-binding barrel"/>
    <property type="match status" value="1"/>
</dbReference>
<gene>
    <name evidence="4" type="ORF">I1A49_36945</name>
</gene>
<keyword evidence="2" id="KW-0663">Pyridoxal phosphate</keyword>
<dbReference type="PANTHER" id="PTHR43727:SF2">
    <property type="entry name" value="GROUP IV DECARBOXYLASE"/>
    <property type="match status" value="1"/>
</dbReference>
<reference evidence="4 5" key="1">
    <citation type="submission" date="2020-11" db="EMBL/GenBank/DDBJ databases">
        <title>Complete genome sequence unveiled secondary metabolic potentials in Streptomyces solisilvae HNM0141.</title>
        <authorList>
            <person name="Huang X."/>
        </authorList>
    </citation>
    <scope>NUCLEOTIDE SEQUENCE [LARGE SCALE GENOMIC DNA]</scope>
    <source>
        <strain evidence="4 5">HNM0141</strain>
    </source>
</reference>
<accession>A0ABX6WEB2</accession>